<gene>
    <name evidence="2" type="ORF">P8627_04180</name>
</gene>
<keyword evidence="1" id="KW-0812">Transmembrane</keyword>
<dbReference type="RefSeq" id="WP_279966346.1">
    <property type="nucleotide sequence ID" value="NZ_CP122537.1"/>
</dbReference>
<dbReference type="Proteomes" id="UP001243420">
    <property type="component" value="Chromosome"/>
</dbReference>
<feature type="transmembrane region" description="Helical" evidence="1">
    <location>
        <begin position="31"/>
        <end position="51"/>
    </location>
</feature>
<name>A0ABY8LGF0_9RHOB</name>
<keyword evidence="3" id="KW-1185">Reference proteome</keyword>
<evidence type="ECO:0000256" key="1">
    <source>
        <dbReference type="SAM" id="Phobius"/>
    </source>
</evidence>
<evidence type="ECO:0000313" key="2">
    <source>
        <dbReference type="EMBL" id="WGH79473.1"/>
    </source>
</evidence>
<reference evidence="2 3" key="1">
    <citation type="submission" date="2023-04" db="EMBL/GenBank/DDBJ databases">
        <title>Jannaschia ovalis sp. nov., a marine bacterium isolated from sea tidal flat.</title>
        <authorList>
            <person name="Kwon D.Y."/>
            <person name="Kim J.-J."/>
        </authorList>
    </citation>
    <scope>NUCLEOTIDE SEQUENCE [LARGE SCALE GENOMIC DNA]</scope>
    <source>
        <strain evidence="2 3">GRR-S6-38</strain>
    </source>
</reference>
<evidence type="ECO:0008006" key="4">
    <source>
        <dbReference type="Google" id="ProtNLM"/>
    </source>
</evidence>
<keyword evidence="1" id="KW-0472">Membrane</keyword>
<keyword evidence="1" id="KW-1133">Transmembrane helix</keyword>
<organism evidence="2 3">
    <name type="scientific">Jannaschia ovalis</name>
    <dbReference type="NCBI Taxonomy" id="3038773"/>
    <lineage>
        <taxon>Bacteria</taxon>
        <taxon>Pseudomonadati</taxon>
        <taxon>Pseudomonadota</taxon>
        <taxon>Alphaproteobacteria</taxon>
        <taxon>Rhodobacterales</taxon>
        <taxon>Roseobacteraceae</taxon>
        <taxon>Jannaschia</taxon>
    </lineage>
</organism>
<evidence type="ECO:0000313" key="3">
    <source>
        <dbReference type="Proteomes" id="UP001243420"/>
    </source>
</evidence>
<accession>A0ABY8LGF0</accession>
<feature type="transmembrane region" description="Helical" evidence="1">
    <location>
        <begin position="6"/>
        <end position="24"/>
    </location>
</feature>
<proteinExistence type="predicted"/>
<dbReference type="EMBL" id="CP122537">
    <property type="protein sequence ID" value="WGH79473.1"/>
    <property type="molecule type" value="Genomic_DNA"/>
</dbReference>
<sequence>MDVLELTRWAAAVATIAAALMVAWGEPPRLVAWGFALFVVASLCWIGASLAQDKPALLIQNGVLLAVNVWGLWRWWGRG</sequence>
<protein>
    <recommendedName>
        <fullName evidence="4">SPW repeat-containing protein</fullName>
    </recommendedName>
</protein>
<feature type="transmembrane region" description="Helical" evidence="1">
    <location>
        <begin position="57"/>
        <end position="76"/>
    </location>
</feature>